<dbReference type="InterPro" id="IPR036397">
    <property type="entry name" value="RNaseH_sf"/>
</dbReference>
<dbReference type="InterPro" id="IPR013520">
    <property type="entry name" value="Ribonucl_H"/>
</dbReference>
<gene>
    <name evidence="3" type="primary">polC_1</name>
    <name evidence="3" type="ORF">ELLFYP34_02708</name>
</gene>
<organism evidence="3">
    <name type="scientific">Eubacterium limosum</name>
    <dbReference type="NCBI Taxonomy" id="1736"/>
    <lineage>
        <taxon>Bacteria</taxon>
        <taxon>Bacillati</taxon>
        <taxon>Bacillota</taxon>
        <taxon>Clostridia</taxon>
        <taxon>Eubacteriales</taxon>
        <taxon>Eubacteriaceae</taxon>
        <taxon>Eubacterium</taxon>
    </lineage>
</organism>
<dbReference type="EMBL" id="CACRTR010000008">
    <property type="protein sequence ID" value="VYU10888.1"/>
    <property type="molecule type" value="Genomic_DNA"/>
</dbReference>
<sequence>MKSMLCQFKKVQTKPLPHILKVMNISEKKLFELFEMWINQGNITPVHPVFKELKKRRDAEIKRKRQEKQELELLKYKELRQRKYSNKQIAKEMHYPYDKLNSFLKKWYNTLRRQGLSNEAIAKELNASKNELTPIILAYEERQRMHEEMRRRRIAENKRYAKTHLKRIREDLKGPSEYFIFDTEAVQCPDELIEIAVIDCKGTTVYNSLVKPSHKINWRISSLTGITNQMVMDKPSIHQVMRDLHDLIAGKTLMSWGIDYDSVLLRKSIDSTGIDLNCKFCCAQKIHMGLVEDINQIALQRAADCDMQNHRALDDCKLVLDVLRKDIEMIDNKSAGFKQRTPAESNGGNTIFIPRSEPLAATP</sequence>
<keyword evidence="3" id="KW-0548">Nucleotidyltransferase</keyword>
<evidence type="ECO:0000313" key="3">
    <source>
        <dbReference type="EMBL" id="VYU10888.1"/>
    </source>
</evidence>
<proteinExistence type="predicted"/>
<dbReference type="GO" id="GO:0008408">
    <property type="term" value="F:3'-5' exonuclease activity"/>
    <property type="evidence" value="ECO:0007669"/>
    <property type="project" value="TreeGrafter"/>
</dbReference>
<evidence type="ECO:0000259" key="2">
    <source>
        <dbReference type="SMART" id="SM00479"/>
    </source>
</evidence>
<feature type="domain" description="Exonuclease" evidence="2">
    <location>
        <begin position="177"/>
        <end position="332"/>
    </location>
</feature>
<dbReference type="Pfam" id="PF00929">
    <property type="entry name" value="RNase_T"/>
    <property type="match status" value="1"/>
</dbReference>
<evidence type="ECO:0000256" key="1">
    <source>
        <dbReference type="SAM" id="MobiDB-lite"/>
    </source>
</evidence>
<keyword evidence="3" id="KW-0808">Transferase</keyword>
<dbReference type="GO" id="GO:0003887">
    <property type="term" value="F:DNA-directed DNA polymerase activity"/>
    <property type="evidence" value="ECO:0007669"/>
    <property type="project" value="UniProtKB-EC"/>
</dbReference>
<dbReference type="CDD" id="cd06127">
    <property type="entry name" value="DEDDh"/>
    <property type="match status" value="1"/>
</dbReference>
<name>A0A6N3C7E8_EUBLI</name>
<dbReference type="Gene3D" id="3.30.420.10">
    <property type="entry name" value="Ribonuclease H-like superfamily/Ribonuclease H"/>
    <property type="match status" value="1"/>
</dbReference>
<dbReference type="GO" id="GO:0045004">
    <property type="term" value="P:DNA replication proofreading"/>
    <property type="evidence" value="ECO:0007669"/>
    <property type="project" value="TreeGrafter"/>
</dbReference>
<protein>
    <submittedName>
        <fullName evidence="3">DNA polymerase III PolC-type</fullName>
        <ecNumber evidence="3">2.7.7.7</ecNumber>
    </submittedName>
</protein>
<dbReference type="AlphaFoldDB" id="A0A6N3C7E8"/>
<dbReference type="InterPro" id="IPR012337">
    <property type="entry name" value="RNaseH-like_sf"/>
</dbReference>
<accession>A0A6N3C7E8</accession>
<dbReference type="GO" id="GO:0005829">
    <property type="term" value="C:cytosol"/>
    <property type="evidence" value="ECO:0007669"/>
    <property type="project" value="TreeGrafter"/>
</dbReference>
<dbReference type="PANTHER" id="PTHR30231:SF37">
    <property type="entry name" value="EXODEOXYRIBONUCLEASE 10"/>
    <property type="match status" value="1"/>
</dbReference>
<feature type="region of interest" description="Disordered" evidence="1">
    <location>
        <begin position="338"/>
        <end position="363"/>
    </location>
</feature>
<dbReference type="SMART" id="SM00479">
    <property type="entry name" value="EXOIII"/>
    <property type="match status" value="1"/>
</dbReference>
<dbReference type="EC" id="2.7.7.7" evidence="3"/>
<dbReference type="PANTHER" id="PTHR30231">
    <property type="entry name" value="DNA POLYMERASE III SUBUNIT EPSILON"/>
    <property type="match status" value="1"/>
</dbReference>
<reference evidence="3" key="1">
    <citation type="submission" date="2019-11" db="EMBL/GenBank/DDBJ databases">
        <authorList>
            <person name="Feng L."/>
        </authorList>
    </citation>
    <scope>NUCLEOTIDE SEQUENCE</scope>
    <source>
        <strain evidence="3">ElimosumLFYP34</strain>
    </source>
</reference>
<dbReference type="GO" id="GO:0003676">
    <property type="term" value="F:nucleic acid binding"/>
    <property type="evidence" value="ECO:0007669"/>
    <property type="project" value="InterPro"/>
</dbReference>
<dbReference type="SUPFAM" id="SSF53098">
    <property type="entry name" value="Ribonuclease H-like"/>
    <property type="match status" value="1"/>
</dbReference>